<dbReference type="AlphaFoldDB" id="Q7D7M8"/>
<dbReference type="CDD" id="cd02440">
    <property type="entry name" value="AdoMet_MTases"/>
    <property type="match status" value="1"/>
</dbReference>
<gene>
    <name evidence="2" type="ordered locus">MT2030</name>
</gene>
<accession>Q7D7M8</accession>
<dbReference type="SUPFAM" id="SSF53335">
    <property type="entry name" value="S-adenosyl-L-methionine-dependent methyltransferases"/>
    <property type="match status" value="1"/>
</dbReference>
<dbReference type="Pfam" id="PF13649">
    <property type="entry name" value="Methyltransf_25"/>
    <property type="match status" value="1"/>
</dbReference>
<dbReference type="EMBL" id="AE000516">
    <property type="protein sequence ID" value="AAK46305.1"/>
    <property type="molecule type" value="Genomic_DNA"/>
</dbReference>
<dbReference type="InterPro" id="IPR041698">
    <property type="entry name" value="Methyltransf_25"/>
</dbReference>
<proteinExistence type="predicted"/>
<evidence type="ECO:0000313" key="3">
    <source>
        <dbReference type="Proteomes" id="UP000001020"/>
    </source>
</evidence>
<dbReference type="HOGENOM" id="CLU_099421_0_0_11"/>
<organism evidence="2 3">
    <name type="scientific">Mycobacterium tuberculosis (strain CDC 1551 / Oshkosh)</name>
    <dbReference type="NCBI Taxonomy" id="83331"/>
    <lineage>
        <taxon>Bacteria</taxon>
        <taxon>Bacillati</taxon>
        <taxon>Actinomycetota</taxon>
        <taxon>Actinomycetes</taxon>
        <taxon>Mycobacteriales</taxon>
        <taxon>Mycobacteriaceae</taxon>
        <taxon>Mycobacterium</taxon>
        <taxon>Mycobacterium tuberculosis complex</taxon>
    </lineage>
</organism>
<sequence length="294" mass="31984">MRTRDVERGRAAMGEANIREQAIATMPRGGPDASWLDRRFQTDALEYLDRDDVPDEVKQKIIGVLDRVGTLTNLHEKYARIALKLVSDIPNPRILELGAGHGKLSAKILELHPTATVTISDLDPTSVANIAAGELGTHPRARTQVIDATAIDGHDHSYDLAVFALAFHHLPPTVACKAIAEATRVGKRFLIIDLKRQKPLSFTLSSVLLLPLHLLLLPWSSMRSSMHDGFISALRAYSPSALQTLARAADPGMQVEILPAPTRLFPPSLAVVFSRSSSAPTESSECSADRQPGE</sequence>
<dbReference type="Proteomes" id="UP000001020">
    <property type="component" value="Chromosome"/>
</dbReference>
<evidence type="ECO:0000313" key="2">
    <source>
        <dbReference type="EMBL" id="AAK46305.1"/>
    </source>
</evidence>
<name>Q7D7M8_MYCTO</name>
<dbReference type="KEGG" id="mtc:MT2030"/>
<reference evidence="2 3" key="1">
    <citation type="journal article" date="2002" name="J. Bacteriol.">
        <title>Whole-genome comparison of Mycobacterium tuberculosis clinical and laboratory strains.</title>
        <authorList>
            <person name="Fleischmann R.D."/>
            <person name="Alland D."/>
            <person name="Eisen J.A."/>
            <person name="Carpenter L."/>
            <person name="White O."/>
            <person name="Peterson J."/>
            <person name="DeBoy R."/>
            <person name="Dodson R."/>
            <person name="Gwinn M."/>
            <person name="Haft D."/>
            <person name="Hickey E."/>
            <person name="Kolonay J.F."/>
            <person name="Nelson W.C."/>
            <person name="Umayam L.A."/>
            <person name="Ermolaeva M."/>
            <person name="Salzberg S.L."/>
            <person name="Delcher A."/>
            <person name="Utterback T."/>
            <person name="Weidman J."/>
            <person name="Khouri H."/>
            <person name="Gill J."/>
            <person name="Mikula A."/>
            <person name="Bishai W."/>
            <person name="Jacobs Jr W.R.Jr."/>
            <person name="Venter J.C."/>
            <person name="Fraser C.M."/>
        </authorList>
    </citation>
    <scope>NUCLEOTIDE SEQUENCE [LARGE SCALE GENOMIC DNA]</scope>
    <source>
        <strain evidence="3">CDC 1551 / Oshkosh</strain>
    </source>
</reference>
<dbReference type="InterPro" id="IPR029063">
    <property type="entry name" value="SAM-dependent_MTases_sf"/>
</dbReference>
<feature type="domain" description="Methyltransferase" evidence="1">
    <location>
        <begin position="94"/>
        <end position="186"/>
    </location>
</feature>
<dbReference type="Gene3D" id="3.40.50.150">
    <property type="entry name" value="Vaccinia Virus protein VP39"/>
    <property type="match status" value="1"/>
</dbReference>
<protein>
    <recommendedName>
        <fullName evidence="1">Methyltransferase domain-containing protein</fullName>
    </recommendedName>
</protein>
<evidence type="ECO:0000259" key="1">
    <source>
        <dbReference type="Pfam" id="PF13649"/>
    </source>
</evidence>
<keyword evidence="3" id="KW-1185">Reference proteome</keyword>